<dbReference type="Pfam" id="PF13677">
    <property type="entry name" value="MotB_plug"/>
    <property type="match status" value="1"/>
</dbReference>
<feature type="domain" description="OmpA-like" evidence="10">
    <location>
        <begin position="129"/>
        <end position="250"/>
    </location>
</feature>
<name>A0A1W1VWW3_9FIRM</name>
<reference evidence="11 12" key="1">
    <citation type="submission" date="2017-04" db="EMBL/GenBank/DDBJ databases">
        <authorList>
            <person name="Afonso C.L."/>
            <person name="Miller P.J."/>
            <person name="Scott M.A."/>
            <person name="Spackman E."/>
            <person name="Goraichik I."/>
            <person name="Dimitrov K.M."/>
            <person name="Suarez D.L."/>
            <person name="Swayne D.E."/>
        </authorList>
    </citation>
    <scope>NUCLEOTIDE SEQUENCE [LARGE SCALE GENOMIC DNA]</scope>
    <source>
        <strain evidence="11 12">ToBE</strain>
    </source>
</reference>
<dbReference type="SUPFAM" id="SSF103088">
    <property type="entry name" value="OmpA-like"/>
    <property type="match status" value="1"/>
</dbReference>
<accession>A0A1W1VWW3</accession>
<dbReference type="PROSITE" id="PS51123">
    <property type="entry name" value="OMPA_2"/>
    <property type="match status" value="1"/>
</dbReference>
<dbReference type="Proteomes" id="UP000192569">
    <property type="component" value="Chromosome I"/>
</dbReference>
<dbReference type="PANTHER" id="PTHR30329">
    <property type="entry name" value="STATOR ELEMENT OF FLAGELLAR MOTOR COMPLEX"/>
    <property type="match status" value="1"/>
</dbReference>
<gene>
    <name evidence="11" type="ORF">SAMN00808754_2001</name>
</gene>
<keyword evidence="3" id="KW-1003">Cell membrane</keyword>
<protein>
    <submittedName>
        <fullName evidence="11">Chemotaxis protein MotB</fullName>
    </submittedName>
</protein>
<keyword evidence="12" id="KW-1185">Reference proteome</keyword>
<dbReference type="GO" id="GO:0005886">
    <property type="term" value="C:plasma membrane"/>
    <property type="evidence" value="ECO:0007669"/>
    <property type="project" value="UniProtKB-SubCell"/>
</dbReference>
<keyword evidence="4 9" id="KW-0812">Transmembrane</keyword>
<dbReference type="Gene3D" id="3.30.1330.60">
    <property type="entry name" value="OmpA-like domain"/>
    <property type="match status" value="1"/>
</dbReference>
<keyword evidence="6 7" id="KW-0472">Membrane</keyword>
<evidence type="ECO:0000256" key="8">
    <source>
        <dbReference type="SAM" id="MobiDB-lite"/>
    </source>
</evidence>
<sequence length="262" mass="28634">MRYKRATEEGHDNKERWLLTYSDLITLLMIFFVVMYAISDTNTKKLAALAHSLTRALIGTQASGIFQGEGASVVPGIPEIGPAQGSTEAAPNEGEKGAASPSLDQVAQDLGKLVSASGLGQQITITQEERGVIVRMAETVLFPKGSAELTPQARELISKVGKMLAPLPNYLRIEGHTDNLPIYNVNFRTNWELAAARALTVLHVLVNESGISPERLSATSYGEFRPLVPNDSEENMARNRRVDIVILKENFNAVEPHQEAKQ</sequence>
<keyword evidence="5 9" id="KW-1133">Transmembrane helix</keyword>
<evidence type="ECO:0000256" key="2">
    <source>
        <dbReference type="ARBA" id="ARBA00008914"/>
    </source>
</evidence>
<feature type="region of interest" description="Disordered" evidence="8">
    <location>
        <begin position="79"/>
        <end position="101"/>
    </location>
</feature>
<dbReference type="CDD" id="cd07185">
    <property type="entry name" value="OmpA_C-like"/>
    <property type="match status" value="1"/>
</dbReference>
<evidence type="ECO:0000256" key="3">
    <source>
        <dbReference type="ARBA" id="ARBA00022475"/>
    </source>
</evidence>
<evidence type="ECO:0000313" key="12">
    <source>
        <dbReference type="Proteomes" id="UP000192569"/>
    </source>
</evidence>
<dbReference type="InterPro" id="IPR050330">
    <property type="entry name" value="Bact_OuterMem_StrucFunc"/>
</dbReference>
<evidence type="ECO:0000256" key="7">
    <source>
        <dbReference type="PROSITE-ProRule" id="PRU00473"/>
    </source>
</evidence>
<evidence type="ECO:0000256" key="9">
    <source>
        <dbReference type="SAM" id="Phobius"/>
    </source>
</evidence>
<dbReference type="InterPro" id="IPR036737">
    <property type="entry name" value="OmpA-like_sf"/>
</dbReference>
<dbReference type="InterPro" id="IPR025713">
    <property type="entry name" value="MotB-like_N_dom"/>
</dbReference>
<evidence type="ECO:0000256" key="1">
    <source>
        <dbReference type="ARBA" id="ARBA00004162"/>
    </source>
</evidence>
<evidence type="ECO:0000259" key="10">
    <source>
        <dbReference type="PROSITE" id="PS51123"/>
    </source>
</evidence>
<dbReference type="Pfam" id="PF00691">
    <property type="entry name" value="OmpA"/>
    <property type="match status" value="1"/>
</dbReference>
<dbReference type="PANTHER" id="PTHR30329:SF20">
    <property type="entry name" value="EXPORTED PROTEIN"/>
    <property type="match status" value="1"/>
</dbReference>
<dbReference type="InterPro" id="IPR006665">
    <property type="entry name" value="OmpA-like"/>
</dbReference>
<dbReference type="STRING" id="698762.SAMN00808754_2001"/>
<comment type="subcellular location">
    <subcellularLocation>
        <location evidence="1">Cell membrane</location>
        <topology evidence="1">Single-pass membrane protein</topology>
    </subcellularLocation>
</comment>
<comment type="similarity">
    <text evidence="2">Belongs to the MotB family.</text>
</comment>
<evidence type="ECO:0000256" key="6">
    <source>
        <dbReference type="ARBA" id="ARBA00023136"/>
    </source>
</evidence>
<evidence type="ECO:0000313" key="11">
    <source>
        <dbReference type="EMBL" id="SMB97869.1"/>
    </source>
</evidence>
<feature type="transmembrane region" description="Helical" evidence="9">
    <location>
        <begin position="21"/>
        <end position="38"/>
    </location>
</feature>
<evidence type="ECO:0000256" key="5">
    <source>
        <dbReference type="ARBA" id="ARBA00022989"/>
    </source>
</evidence>
<organism evidence="11 12">
    <name type="scientific">Thermanaeromonas toyohensis ToBE</name>
    <dbReference type="NCBI Taxonomy" id="698762"/>
    <lineage>
        <taxon>Bacteria</taxon>
        <taxon>Bacillati</taxon>
        <taxon>Bacillota</taxon>
        <taxon>Clostridia</taxon>
        <taxon>Neomoorellales</taxon>
        <taxon>Neomoorellaceae</taxon>
        <taxon>Thermanaeromonas</taxon>
    </lineage>
</organism>
<evidence type="ECO:0000256" key="4">
    <source>
        <dbReference type="ARBA" id="ARBA00022692"/>
    </source>
</evidence>
<dbReference type="AlphaFoldDB" id="A0A1W1VWW3"/>
<dbReference type="EMBL" id="LT838272">
    <property type="protein sequence ID" value="SMB97869.1"/>
    <property type="molecule type" value="Genomic_DNA"/>
</dbReference>
<proteinExistence type="inferred from homology"/>
<dbReference type="RefSeq" id="WP_084665578.1">
    <property type="nucleotide sequence ID" value="NZ_LT838272.1"/>
</dbReference>